<sequence>MQRCKTDGGDSVKKNTKLDRLQFIWLRGGDFQKNNCSITAVYSLTHLGGDSIEIIKHLQTGFQS</sequence>
<keyword evidence="2" id="KW-1185">Reference proteome</keyword>
<name>A0A2G4F2J5_9CYAN</name>
<comment type="caution">
    <text evidence="1">The sequence shown here is derived from an EMBL/GenBank/DDBJ whole genome shotgun (WGS) entry which is preliminary data.</text>
</comment>
<organism evidence="1 2">
    <name type="scientific">Tychonema bourrellyi FEM_GT703</name>
    <dbReference type="NCBI Taxonomy" id="2040638"/>
    <lineage>
        <taxon>Bacteria</taxon>
        <taxon>Bacillati</taxon>
        <taxon>Cyanobacteriota</taxon>
        <taxon>Cyanophyceae</taxon>
        <taxon>Oscillatoriophycideae</taxon>
        <taxon>Oscillatoriales</taxon>
        <taxon>Microcoleaceae</taxon>
        <taxon>Tychonema</taxon>
    </lineage>
</organism>
<gene>
    <name evidence="1" type="ORF">CP500_007940</name>
</gene>
<dbReference type="Proteomes" id="UP000226442">
    <property type="component" value="Unassembled WGS sequence"/>
</dbReference>
<protein>
    <submittedName>
        <fullName evidence="1">Uncharacterized protein</fullName>
    </submittedName>
</protein>
<proteinExistence type="predicted"/>
<reference evidence="1" key="1">
    <citation type="submission" date="2017-10" db="EMBL/GenBank/DDBJ databases">
        <title>Draft genome sequence of the planktic cyanobacteria Tychonema bourrellyi isolated from alpine lentic freshwater.</title>
        <authorList>
            <person name="Tett A."/>
            <person name="Armanini F."/>
            <person name="Asnicar F."/>
            <person name="Boscaini A."/>
            <person name="Pasolli E."/>
            <person name="Zolfo M."/>
            <person name="Donati C."/>
            <person name="Salmaso N."/>
            <person name="Segata N."/>
        </authorList>
    </citation>
    <scope>NUCLEOTIDE SEQUENCE</scope>
    <source>
        <strain evidence="1">FEM_GT703</strain>
    </source>
</reference>
<accession>A0A2G4F2J5</accession>
<dbReference type="AlphaFoldDB" id="A0A2G4F2J5"/>
<evidence type="ECO:0000313" key="1">
    <source>
        <dbReference type="EMBL" id="PHX55969.1"/>
    </source>
</evidence>
<dbReference type="EMBL" id="NXIB02000035">
    <property type="protein sequence ID" value="PHX55969.1"/>
    <property type="molecule type" value="Genomic_DNA"/>
</dbReference>
<evidence type="ECO:0000313" key="2">
    <source>
        <dbReference type="Proteomes" id="UP000226442"/>
    </source>
</evidence>